<keyword evidence="1" id="KW-0732">Signal</keyword>
<dbReference type="HOGENOM" id="CLU_2096784_0_0_1"/>
<evidence type="ECO:0000313" key="2">
    <source>
        <dbReference type="EMBL" id="ETN42410.1"/>
    </source>
</evidence>
<dbReference type="EMBL" id="KB822718">
    <property type="protein sequence ID" value="ETN42410.1"/>
    <property type="molecule type" value="Genomic_DNA"/>
</dbReference>
<evidence type="ECO:0000313" key="3">
    <source>
        <dbReference type="Proteomes" id="UP000030752"/>
    </source>
</evidence>
<dbReference type="RefSeq" id="XP_008714146.1">
    <property type="nucleotide sequence ID" value="XM_008715924.1"/>
</dbReference>
<accession>W2S1G2</accession>
<gene>
    <name evidence="2" type="ORF">HMPREF1541_01564</name>
</gene>
<dbReference type="VEuPathDB" id="FungiDB:HMPREF1541_01564"/>
<reference evidence="2 3" key="1">
    <citation type="submission" date="2013-03" db="EMBL/GenBank/DDBJ databases">
        <title>The Genome Sequence of Phialophora europaea CBS 101466.</title>
        <authorList>
            <consortium name="The Broad Institute Genomics Platform"/>
            <person name="Cuomo C."/>
            <person name="de Hoog S."/>
            <person name="Gorbushina A."/>
            <person name="Walker B."/>
            <person name="Young S.K."/>
            <person name="Zeng Q."/>
            <person name="Gargeya S."/>
            <person name="Fitzgerald M."/>
            <person name="Haas B."/>
            <person name="Abouelleil A."/>
            <person name="Allen A.W."/>
            <person name="Alvarado L."/>
            <person name="Arachchi H.M."/>
            <person name="Berlin A.M."/>
            <person name="Chapman S.B."/>
            <person name="Gainer-Dewar J."/>
            <person name="Goldberg J."/>
            <person name="Griggs A."/>
            <person name="Gujja S."/>
            <person name="Hansen M."/>
            <person name="Howarth C."/>
            <person name="Imamovic A."/>
            <person name="Ireland A."/>
            <person name="Larimer J."/>
            <person name="McCowan C."/>
            <person name="Murphy C."/>
            <person name="Pearson M."/>
            <person name="Poon T.W."/>
            <person name="Priest M."/>
            <person name="Roberts A."/>
            <person name="Saif S."/>
            <person name="Shea T."/>
            <person name="Sisk P."/>
            <person name="Sykes S."/>
            <person name="Wortman J."/>
            <person name="Nusbaum C."/>
            <person name="Birren B."/>
        </authorList>
    </citation>
    <scope>NUCLEOTIDE SEQUENCE [LARGE SCALE GENOMIC DNA]</scope>
    <source>
        <strain evidence="2 3">CBS 101466</strain>
    </source>
</reference>
<sequence length="116" mass="12404">MQITSSIAAALALHVMVAFATYGEAESRTMGPTGVIPIPTGVYTSPSEGVGVKFGALERRDPSDTEIYVNPANRIGGVPINVESDNNVHLDKTELLARSGNPRVFRPRGVGRRARE</sequence>
<protein>
    <submittedName>
        <fullName evidence="2">Uncharacterized protein</fullName>
    </submittedName>
</protein>
<dbReference type="AlphaFoldDB" id="W2S1G2"/>
<feature type="signal peptide" evidence="1">
    <location>
        <begin position="1"/>
        <end position="25"/>
    </location>
</feature>
<keyword evidence="3" id="KW-1185">Reference proteome</keyword>
<name>W2S1G2_CYPE1</name>
<dbReference type="GeneID" id="19968903"/>
<organism evidence="2 3">
    <name type="scientific">Cyphellophora europaea (strain CBS 101466)</name>
    <name type="common">Phialophora europaea</name>
    <dbReference type="NCBI Taxonomy" id="1220924"/>
    <lineage>
        <taxon>Eukaryota</taxon>
        <taxon>Fungi</taxon>
        <taxon>Dikarya</taxon>
        <taxon>Ascomycota</taxon>
        <taxon>Pezizomycotina</taxon>
        <taxon>Eurotiomycetes</taxon>
        <taxon>Chaetothyriomycetidae</taxon>
        <taxon>Chaetothyriales</taxon>
        <taxon>Cyphellophoraceae</taxon>
        <taxon>Cyphellophora</taxon>
    </lineage>
</organism>
<feature type="chain" id="PRO_5004823995" evidence="1">
    <location>
        <begin position="26"/>
        <end position="116"/>
    </location>
</feature>
<dbReference type="InParanoid" id="W2S1G2"/>
<evidence type="ECO:0000256" key="1">
    <source>
        <dbReference type="SAM" id="SignalP"/>
    </source>
</evidence>
<proteinExistence type="predicted"/>
<dbReference type="Proteomes" id="UP000030752">
    <property type="component" value="Unassembled WGS sequence"/>
</dbReference>